<dbReference type="EMBL" id="GBRH01199791">
    <property type="protein sequence ID" value="JAD98104.1"/>
    <property type="molecule type" value="Transcribed_RNA"/>
</dbReference>
<proteinExistence type="predicted"/>
<name>A0A0A9EBL7_ARUDO</name>
<accession>A0A0A9EBL7</accession>
<organism evidence="1">
    <name type="scientific">Arundo donax</name>
    <name type="common">Giant reed</name>
    <name type="synonym">Donax arundinaceus</name>
    <dbReference type="NCBI Taxonomy" id="35708"/>
    <lineage>
        <taxon>Eukaryota</taxon>
        <taxon>Viridiplantae</taxon>
        <taxon>Streptophyta</taxon>
        <taxon>Embryophyta</taxon>
        <taxon>Tracheophyta</taxon>
        <taxon>Spermatophyta</taxon>
        <taxon>Magnoliopsida</taxon>
        <taxon>Liliopsida</taxon>
        <taxon>Poales</taxon>
        <taxon>Poaceae</taxon>
        <taxon>PACMAD clade</taxon>
        <taxon>Arundinoideae</taxon>
        <taxon>Arundineae</taxon>
        <taxon>Arundo</taxon>
    </lineage>
</organism>
<reference evidence="1" key="1">
    <citation type="submission" date="2014-09" db="EMBL/GenBank/DDBJ databases">
        <authorList>
            <person name="Magalhaes I.L.F."/>
            <person name="Oliveira U."/>
            <person name="Santos F.R."/>
            <person name="Vidigal T.H.D.A."/>
            <person name="Brescovit A.D."/>
            <person name="Santos A.J."/>
        </authorList>
    </citation>
    <scope>NUCLEOTIDE SEQUENCE</scope>
    <source>
        <tissue evidence="1">Shoot tissue taken approximately 20 cm above the soil surface</tissue>
    </source>
</reference>
<reference evidence="1" key="2">
    <citation type="journal article" date="2015" name="Data Brief">
        <title>Shoot transcriptome of the giant reed, Arundo donax.</title>
        <authorList>
            <person name="Barrero R.A."/>
            <person name="Guerrero F.D."/>
            <person name="Moolhuijzen P."/>
            <person name="Goolsby J.A."/>
            <person name="Tidwell J."/>
            <person name="Bellgard S.E."/>
            <person name="Bellgard M.I."/>
        </authorList>
    </citation>
    <scope>NUCLEOTIDE SEQUENCE</scope>
    <source>
        <tissue evidence="1">Shoot tissue taken approximately 20 cm above the soil surface</tissue>
    </source>
</reference>
<protein>
    <submittedName>
        <fullName evidence="1">Uncharacterized protein</fullName>
    </submittedName>
</protein>
<dbReference type="AlphaFoldDB" id="A0A0A9EBL7"/>
<sequence length="48" mass="5672">MHRDRENQGSSGNYLLRFQSYRQQLEGNKVLFRTANQGMVHNFVQTSQ</sequence>
<evidence type="ECO:0000313" key="1">
    <source>
        <dbReference type="EMBL" id="JAD98104.1"/>
    </source>
</evidence>